<dbReference type="KEGG" id="fnk:E1750_12765"/>
<dbReference type="Gene3D" id="3.40.50.1860">
    <property type="match status" value="2"/>
</dbReference>
<gene>
    <name evidence="2" type="ORF">E1750_12765</name>
</gene>
<dbReference type="InterPro" id="IPR033134">
    <property type="entry name" value="Asp/Glu_racemase_AS_2"/>
</dbReference>
<proteinExistence type="predicted"/>
<evidence type="ECO:0000256" key="1">
    <source>
        <dbReference type="ARBA" id="ARBA00023235"/>
    </source>
</evidence>
<keyword evidence="1" id="KW-0413">Isomerase</keyword>
<accession>A0A4P6YFT0</accession>
<dbReference type="PANTHER" id="PTHR21198:SF2">
    <property type="entry name" value="GLUTAMATE RACEMASE"/>
    <property type="match status" value="1"/>
</dbReference>
<dbReference type="InterPro" id="IPR001920">
    <property type="entry name" value="Asp/Glu_race"/>
</dbReference>
<name>A0A4P6YFT0_9FLAO</name>
<dbReference type="PANTHER" id="PTHR21198">
    <property type="entry name" value="GLUTAMATE RACEMASE"/>
    <property type="match status" value="1"/>
</dbReference>
<dbReference type="SUPFAM" id="SSF53681">
    <property type="entry name" value="Aspartate/glutamate racemase"/>
    <property type="match status" value="2"/>
</dbReference>
<dbReference type="PROSITE" id="PS00923">
    <property type="entry name" value="ASP_GLU_RACEMASE_1"/>
    <property type="match status" value="1"/>
</dbReference>
<dbReference type="GO" id="GO:0009252">
    <property type="term" value="P:peptidoglycan biosynthetic process"/>
    <property type="evidence" value="ECO:0007669"/>
    <property type="project" value="TreeGrafter"/>
</dbReference>
<organism evidence="2 3">
    <name type="scientific">Flavobacterium nackdongense</name>
    <dbReference type="NCBI Taxonomy" id="2547394"/>
    <lineage>
        <taxon>Bacteria</taxon>
        <taxon>Pseudomonadati</taxon>
        <taxon>Bacteroidota</taxon>
        <taxon>Flavobacteriia</taxon>
        <taxon>Flavobacteriales</taxon>
        <taxon>Flavobacteriaceae</taxon>
        <taxon>Flavobacterium</taxon>
    </lineage>
</organism>
<dbReference type="GO" id="GO:0008881">
    <property type="term" value="F:glutamate racemase activity"/>
    <property type="evidence" value="ECO:0007669"/>
    <property type="project" value="TreeGrafter"/>
</dbReference>
<reference evidence="3" key="1">
    <citation type="submission" date="2019-03" db="EMBL/GenBank/DDBJ databases">
        <title>Flavobacterium sp.</title>
        <authorList>
            <person name="Kim H."/>
        </authorList>
    </citation>
    <scope>NUCLEOTIDE SEQUENCE [LARGE SCALE GENOMIC DNA]</scope>
    <source>
        <strain evidence="3">GS13</strain>
    </source>
</reference>
<evidence type="ECO:0000313" key="3">
    <source>
        <dbReference type="Proteomes" id="UP000291124"/>
    </source>
</evidence>
<dbReference type="OrthoDB" id="9801055at2"/>
<evidence type="ECO:0000313" key="2">
    <source>
        <dbReference type="EMBL" id="QBN19635.1"/>
    </source>
</evidence>
<dbReference type="RefSeq" id="WP_133277151.1">
    <property type="nucleotide sequence ID" value="NZ_CP037933.1"/>
</dbReference>
<protein>
    <submittedName>
        <fullName evidence="2">Asp/Glu/hydantoin racemase</fullName>
    </submittedName>
</protein>
<dbReference type="AlphaFoldDB" id="A0A4P6YFT0"/>
<dbReference type="PROSITE" id="PS00924">
    <property type="entry name" value="ASP_GLU_RACEMASE_2"/>
    <property type="match status" value="1"/>
</dbReference>
<dbReference type="Proteomes" id="UP000291124">
    <property type="component" value="Chromosome"/>
</dbReference>
<dbReference type="EMBL" id="CP037933">
    <property type="protein sequence ID" value="QBN19635.1"/>
    <property type="molecule type" value="Genomic_DNA"/>
</dbReference>
<sequence length="497" mass="56191">MKFSKIFFCHLLATYLGIHFGFPQNTPIVTTILSDETSFYYTDFKKYPALQPNMPIGVFDSGTGGLTVLNAIVTLDSYNNTSHQKGGDGIPDFAAEDFIYLADQANMPYGNYAAMNKTDLLKEHIIKDAQFLLGNKYYNNNELFTNKKQIKVLVVACNTATAYGLTDMEQFLDKTQTKVKVIGVINAGVKGALATFKKSESGSIGVFATAGTVASNGYTNALKKLIESEKYQGKIQFFTQGGVGLAEAVDEDLNYIDKKATQPRDLYKGPSLEQNNLSINKTLLKIYGFDFSDFKMLCDAKHTDQCTIMQINSPENYVRYHLVSLLEKMKATPDALPLKTLILGCTHYPFLTNEIQKVLVELRKVKVDGKYRYRKLLSKNVQLIDPSVFTAQEVYNYLRREKLLSELDKKMQADFYISIPNLRNIQVVTEDNGKRFTYDYKYGRNAGSNQEFIQTVPFSKANIPLETSLRLEKQIPKIYELLLFSNQNQLLSPADKW</sequence>
<keyword evidence="3" id="KW-1185">Reference proteome</keyword>
<dbReference type="InterPro" id="IPR018187">
    <property type="entry name" value="Asp/Glu_racemase_AS_1"/>
</dbReference>